<dbReference type="Gene3D" id="2.10.10.90">
    <property type="match status" value="1"/>
</dbReference>
<organism evidence="3 4">
    <name type="scientific">Coprococcus catus</name>
    <dbReference type="NCBI Taxonomy" id="116085"/>
    <lineage>
        <taxon>Bacteria</taxon>
        <taxon>Bacillati</taxon>
        <taxon>Bacillota</taxon>
        <taxon>Clostridia</taxon>
        <taxon>Lachnospirales</taxon>
        <taxon>Lachnospiraceae</taxon>
        <taxon>Coprococcus</taxon>
    </lineage>
</organism>
<dbReference type="AlphaFoldDB" id="A0A3E2TRX4"/>
<proteinExistence type="predicted"/>
<dbReference type="GO" id="GO:0004553">
    <property type="term" value="F:hydrolase activity, hydrolyzing O-glycosyl compounds"/>
    <property type="evidence" value="ECO:0007669"/>
    <property type="project" value="InterPro"/>
</dbReference>
<comment type="caution">
    <text evidence="3">The sequence shown here is derived from an EMBL/GenBank/DDBJ whole genome shotgun (WGS) entry which is preliminary data.</text>
</comment>
<dbReference type="GO" id="GO:0005576">
    <property type="term" value="C:extracellular region"/>
    <property type="evidence" value="ECO:0007669"/>
    <property type="project" value="InterPro"/>
</dbReference>
<sequence length="132" mass="14937">MTLEEAKAIIDALVTLRNSAADEQALKASALYPKWKVGTDYQKDERVLYNNILYKVLTDHTSQADWTPDAAPSLFAKVLIPDKNVIPEWEQPESTNPYSKGNKVTHNGKTWRSTIDGNVWEPGVYGWEEITE</sequence>
<dbReference type="GO" id="GO:0005975">
    <property type="term" value="P:carbohydrate metabolic process"/>
    <property type="evidence" value="ECO:0007669"/>
    <property type="project" value="InterPro"/>
</dbReference>
<dbReference type="GO" id="GO:0030246">
    <property type="term" value="F:carbohydrate binding"/>
    <property type="evidence" value="ECO:0007669"/>
    <property type="project" value="InterPro"/>
</dbReference>
<evidence type="ECO:0000313" key="4">
    <source>
        <dbReference type="Proteomes" id="UP000260773"/>
    </source>
</evidence>
<dbReference type="InterPro" id="IPR036573">
    <property type="entry name" value="CBM_sf_5/12"/>
</dbReference>
<dbReference type="SUPFAM" id="SSF51055">
    <property type="entry name" value="Carbohydrate binding domain"/>
    <property type="match status" value="1"/>
</dbReference>
<protein>
    <recommendedName>
        <fullName evidence="2">Chitin-binding type-3 domain-containing protein</fullName>
    </recommendedName>
</protein>
<keyword evidence="1" id="KW-0378">Hydrolase</keyword>
<accession>A0A3E2TRX4</accession>
<dbReference type="Proteomes" id="UP000260773">
    <property type="component" value="Unassembled WGS sequence"/>
</dbReference>
<name>A0A3E2TRX4_9FIRM</name>
<evidence type="ECO:0000259" key="2">
    <source>
        <dbReference type="SMART" id="SM00495"/>
    </source>
</evidence>
<dbReference type="InterPro" id="IPR003610">
    <property type="entry name" value="CBM5/12"/>
</dbReference>
<dbReference type="EMBL" id="QVEP01000004">
    <property type="protein sequence ID" value="RGB81706.1"/>
    <property type="molecule type" value="Genomic_DNA"/>
</dbReference>
<feature type="domain" description="Chitin-binding type-3" evidence="2">
    <location>
        <begin position="86"/>
        <end position="130"/>
    </location>
</feature>
<reference evidence="3 4" key="1">
    <citation type="submission" date="2018-08" db="EMBL/GenBank/DDBJ databases">
        <title>A genome reference for cultivated species of the human gut microbiota.</title>
        <authorList>
            <person name="Zou Y."/>
            <person name="Xue W."/>
            <person name="Luo G."/>
        </authorList>
    </citation>
    <scope>NUCLEOTIDE SEQUENCE [LARGE SCALE GENOMIC DNA]</scope>
    <source>
        <strain evidence="3 4">AF45-17</strain>
    </source>
</reference>
<evidence type="ECO:0000256" key="1">
    <source>
        <dbReference type="ARBA" id="ARBA00022801"/>
    </source>
</evidence>
<feature type="domain" description="Chitin-binding type-3" evidence="2">
    <location>
        <begin position="32"/>
        <end position="78"/>
    </location>
</feature>
<dbReference type="SMART" id="SM00495">
    <property type="entry name" value="ChtBD3"/>
    <property type="match status" value="2"/>
</dbReference>
<dbReference type="Pfam" id="PF02839">
    <property type="entry name" value="CBM_5_12"/>
    <property type="match status" value="1"/>
</dbReference>
<evidence type="ECO:0000313" key="3">
    <source>
        <dbReference type="EMBL" id="RGB81706.1"/>
    </source>
</evidence>
<gene>
    <name evidence="3" type="ORF">DW070_02705</name>
</gene>
<dbReference type="CDD" id="cd12214">
    <property type="entry name" value="ChiA1_BD"/>
    <property type="match status" value="1"/>
</dbReference>